<dbReference type="GO" id="GO:0005576">
    <property type="term" value="C:extracellular region"/>
    <property type="evidence" value="ECO:0007669"/>
    <property type="project" value="UniProtKB-SubCell"/>
</dbReference>
<evidence type="ECO:0000256" key="8">
    <source>
        <dbReference type="SAM" id="MobiDB-lite"/>
    </source>
</evidence>
<dbReference type="GO" id="GO:0005509">
    <property type="term" value="F:calcium ion binding"/>
    <property type="evidence" value="ECO:0007669"/>
    <property type="project" value="InterPro"/>
</dbReference>
<dbReference type="GO" id="GO:0016539">
    <property type="term" value="P:intein-mediated protein splicing"/>
    <property type="evidence" value="ECO:0007669"/>
    <property type="project" value="InterPro"/>
</dbReference>
<feature type="region of interest" description="Disordered" evidence="8">
    <location>
        <begin position="1134"/>
        <end position="1153"/>
    </location>
</feature>
<feature type="region of interest" description="Disordered" evidence="8">
    <location>
        <begin position="642"/>
        <end position="663"/>
    </location>
</feature>
<evidence type="ECO:0000259" key="9">
    <source>
        <dbReference type="Pfam" id="PF13403"/>
    </source>
</evidence>
<sequence length="2325" mass="231504">MPTFSGTRPYMIVTMMTDGVVLNIGTDNRLNNGDGATAYSNFTIAQTLGTGTVQYRTTTSNTLVTVSGTYYVDTNGNVQFAPNTPFPTNLTAVTVVTAPNVGVYSGTAGDDTSLAGTEGADVVYGGAGNDTITAGGGNDFIYGGTGNDTIYGGAGNDSIYGGDGTDVLFGGTGNDSIDGGLGNDTVYGGSGSDTIALGEGNNIGYGGAGADTLYAGSGADTIFGGAGRDSITSGAGNDRIYGGDSNDTIDAGAGDDTIYGEAGNDSILGGDGNDVIYGDDVATATATTETLSWIGQGAAGTNVLNGFTQDTGNIHVSVSFQNDGGNTAIETSSTTTYAGTTGLATNSSLYLTGDAGPNVTATIDFSADPASGVSDSVSNVQFVINDIDTGGWQDVVTVLAFDANGNAVPVTFTPYGNDTVSGSTITAGSTSDSANTADGAVGVTIAGPVASIQIVYSNAGTVGQALWISDMRYTSIVPTAGDDTIDGGTGDDLIFGGGGNDSISGGLGVDTLYGDDGNDILNGADGNDFLYGGNGTDSLYGGEGNDALDGGAGNDTLNGGNGADTLTGGLGNDVLNGDAGNDTLYGGDGTDSLYGGDAEDILFGGNGNDYLDGGLGEDSLSGDAGDDTLFGGAGNDTLSGGLGNDVLNGDPGNDTLFGDDGTDRLFGGDGNDTLYGGEGNDYLDGGAGNDILNGDAGDDSLLGGAGNDTLSGGIGNDVMNGDDGNDTLYGGEGNDSLYGGVGTDTLFGGAGNDYIEGGVESDVLFGDAGNDTLLGGAGDDTLSGGAGSDTLDGGTGSDVFNVADDHNQNIVIGGEDVGNGDIDTLNLTNATATAGVNVTYTGAEAGTATFGTTGATATFSQIERVVTTANADTVNASAATTGINVDTGAGNDSIIGGSGNDTITAGTGADRVEGGAGNDTISLGNDGAADVLVLRDGSGRDTITAMDTVVANPDGTYTSIDKLDVTNLHDAIGDPVNTRDVIVSDDGNGNAVLTFPNGEAVVLQGVSPTVAANEQFLTAIGIPMSDGTVSGTAGDDVIAPGYTDRDGDRVDGNDAILAGDAANDDLIEAGAGNDSVLAGEGNDRVYGGTGNDTLSGGAGNDTIYGEAGNDTLNGGSGNDVLYGGAGDDSFVISTGDDEVTGGETGESAGDLLDGSGLTANTTVTFTGTEAGVLNNADGTTKFTQIERIATGSGDDTITAGAGDQTIASGAGADVINAGAGNDTIDVGAGDNAVDTLILQDGFGDDLVSGFEAPTSDGFGGFVGHDQLDVTALFDAGGDPVNTRDVIISDDGAGNAVLSFPNGESLTLQGISPADASNEFFLNAMGIPMPDGTVSGTAGDDIIGAGYTDGDGDTVDNNDAILPDTAGNDDLIVAGAGNDTVYAGDGNDTVSGDAGTDTIYGGAGDDFIGGGSVLDNEVYTEGDELYGGDGDDTIETANGSTTGSTVYGGDGYDKIYDLGGAGSNDTFVGGGGWDDIFGGSGDDTFVVADDWSDDFIYGGEDGEVTGDVLDASAVTADLVLDLSGPERGTLTDTASFADADPDNNNIVTFDQIENFFLGSGNDTVFGGEGDDVVDLGAGDDVFKLFGGFGNDTITGGEAGETSGDVLDASALTENLTVTLSGPEAGTLTDGVNTATFSEIETVITGSGADTITGSTGDDTILSGAGADRINAGAGNDTLDLGLDDGAIDTVVLQDGSGNDIVSAFEAPITNPDGSFTGRDQLDVSDLHDAGGDPVNVNDVVVSDDGNGNALLSFPNGETVLLSGVSPTDAANPFYLNAIGIPMSDGTVTGTAGDDLIDNTYIGDTDGDRVDTNDAILSGDTGNDDLIIAGDGNDTVIAGNGDDEVYGGNGNDTLDGGAGNDTLYGEAGDDILAGGTGDDTLDGGTGTDTFTIGDDFGNDTIVGGEDASGFDFDRIDGSGLTQNVTVNITGTESGTITNGTDTATFSEVEDIVTGSGDDTVYGSLDNDLSVIITGAGNDSIYGGAGNDFFNAGTGDDIVYGGDGNDHIWGDTGSDTLFGGAGNDVIDAGDDDDIIDGGAGADTIYGGAGNDTVTFGRGDTVSGDEPAASTGGDDTFVLTTDPDGDPANIYIDGGANGTVGDTLQLGTGADLSTLIYSNEAKTSGTVQLDDGSLLTFDNIENIICFTPGTLIATPMGARDIATLQVGDLVMTRDHGLQPIRWIQSRTVSAQGRFAPVRIRPGVIIGQERDLIVSPQHRMLFQGYRAELLFGETEVLVPAKHLVDNLAVTRDEGQEVTYIHMMFDQHEIVFAEGAATESFHPGSLGMDAIHDAAREELFAIFPQLRSDVTHYGDTARRCLKRHEAELLRV</sequence>
<dbReference type="InterPro" id="IPR050557">
    <property type="entry name" value="RTX_toxin/Mannuronan_C5-epim"/>
</dbReference>
<proteinExistence type="predicted"/>
<dbReference type="PRINTS" id="PR01488">
    <property type="entry name" value="RTXTOXINA"/>
</dbReference>
<keyword evidence="7" id="KW-0472">Membrane</keyword>
<reference evidence="11" key="1">
    <citation type="submission" date="2016-10" db="EMBL/GenBank/DDBJ databases">
        <authorList>
            <person name="Varghese N."/>
            <person name="Submissions S."/>
        </authorList>
    </citation>
    <scope>NUCLEOTIDE SEQUENCE [LARGE SCALE GENOMIC DNA]</scope>
    <source>
        <strain evidence="11">DSM 16199</strain>
    </source>
</reference>
<dbReference type="RefSeq" id="WP_090184323.1">
    <property type="nucleotide sequence ID" value="NZ_FOTF01000001.1"/>
</dbReference>
<dbReference type="InterPro" id="IPR018511">
    <property type="entry name" value="Hemolysin-typ_Ca-bd_CS"/>
</dbReference>
<dbReference type="InterPro" id="IPR011049">
    <property type="entry name" value="Serralysin-like_metalloprot_C"/>
</dbReference>
<dbReference type="PANTHER" id="PTHR38340">
    <property type="entry name" value="S-LAYER PROTEIN"/>
    <property type="match status" value="1"/>
</dbReference>
<dbReference type="Gene3D" id="2.150.10.10">
    <property type="entry name" value="Serralysin-like metalloprotease, C-terminal"/>
    <property type="match status" value="16"/>
</dbReference>
<keyword evidence="4" id="KW-0800">Toxin</keyword>
<dbReference type="GO" id="GO:0016020">
    <property type="term" value="C:membrane"/>
    <property type="evidence" value="ECO:0007669"/>
    <property type="project" value="UniProtKB-SubCell"/>
</dbReference>
<dbReference type="Pfam" id="PF00353">
    <property type="entry name" value="HemolysinCabind"/>
    <property type="match status" value="28"/>
</dbReference>
<dbReference type="PROSITE" id="PS00330">
    <property type="entry name" value="HEMOLYSIN_CALCIUM"/>
    <property type="match status" value="22"/>
</dbReference>
<dbReference type="PROSITE" id="PS50817">
    <property type="entry name" value="INTEIN_N_TER"/>
    <property type="match status" value="1"/>
</dbReference>
<dbReference type="Proteomes" id="UP000199550">
    <property type="component" value="Unassembled WGS sequence"/>
</dbReference>
<evidence type="ECO:0000256" key="5">
    <source>
        <dbReference type="ARBA" id="ARBA00022737"/>
    </source>
</evidence>
<dbReference type="SUPFAM" id="SSF51294">
    <property type="entry name" value="Hedgehog/intein (Hint) domain"/>
    <property type="match status" value="1"/>
</dbReference>
<dbReference type="Pfam" id="PF13403">
    <property type="entry name" value="Hint_2"/>
    <property type="match status" value="1"/>
</dbReference>
<dbReference type="SUPFAM" id="SSF51120">
    <property type="entry name" value="beta-Roll"/>
    <property type="match status" value="12"/>
</dbReference>
<dbReference type="InterPro" id="IPR006141">
    <property type="entry name" value="Intein_N"/>
</dbReference>
<keyword evidence="6" id="KW-0843">Virulence</keyword>
<organism evidence="10 11">
    <name type="scientific">Loktanella salsilacus</name>
    <dbReference type="NCBI Taxonomy" id="195913"/>
    <lineage>
        <taxon>Bacteria</taxon>
        <taxon>Pseudomonadati</taxon>
        <taxon>Pseudomonadota</taxon>
        <taxon>Alphaproteobacteria</taxon>
        <taxon>Rhodobacterales</taxon>
        <taxon>Roseobacteraceae</taxon>
        <taxon>Loktanella</taxon>
    </lineage>
</organism>
<evidence type="ECO:0000256" key="2">
    <source>
        <dbReference type="ARBA" id="ARBA00004613"/>
    </source>
</evidence>
<feature type="domain" description="Hedgehog/Intein (Hint)" evidence="9">
    <location>
        <begin position="2140"/>
        <end position="2278"/>
    </location>
</feature>
<dbReference type="PRINTS" id="PR00313">
    <property type="entry name" value="CABNDNGRPT"/>
</dbReference>
<gene>
    <name evidence="10" type="ORF">SAMN04488004_101213</name>
</gene>
<dbReference type="InterPro" id="IPR003995">
    <property type="entry name" value="RTX_toxin_determinant-A"/>
</dbReference>
<evidence type="ECO:0000256" key="3">
    <source>
        <dbReference type="ARBA" id="ARBA00022525"/>
    </source>
</evidence>
<dbReference type="GO" id="GO:0090729">
    <property type="term" value="F:toxin activity"/>
    <property type="evidence" value="ECO:0007669"/>
    <property type="project" value="UniProtKB-KW"/>
</dbReference>
<evidence type="ECO:0000256" key="7">
    <source>
        <dbReference type="ARBA" id="ARBA00023136"/>
    </source>
</evidence>
<evidence type="ECO:0000313" key="10">
    <source>
        <dbReference type="EMBL" id="SFK72993.1"/>
    </source>
</evidence>
<dbReference type="STRING" id="195913.SAMN04488004_101213"/>
<keyword evidence="5" id="KW-0677">Repeat</keyword>
<dbReference type="InterPro" id="IPR028992">
    <property type="entry name" value="Hedgehog/Intein_dom"/>
</dbReference>
<keyword evidence="3" id="KW-0964">Secreted</keyword>
<dbReference type="EMBL" id="FOTF01000001">
    <property type="protein sequence ID" value="SFK72993.1"/>
    <property type="molecule type" value="Genomic_DNA"/>
</dbReference>
<name>A0A1I4BWS6_9RHOB</name>
<evidence type="ECO:0000256" key="4">
    <source>
        <dbReference type="ARBA" id="ARBA00022656"/>
    </source>
</evidence>
<dbReference type="InterPro" id="IPR001343">
    <property type="entry name" value="Hemolysn_Ca-bd"/>
</dbReference>
<dbReference type="PANTHER" id="PTHR38340:SF1">
    <property type="entry name" value="S-LAYER PROTEIN"/>
    <property type="match status" value="1"/>
</dbReference>
<evidence type="ECO:0000256" key="6">
    <source>
        <dbReference type="ARBA" id="ARBA00023026"/>
    </source>
</evidence>
<evidence type="ECO:0000256" key="1">
    <source>
        <dbReference type="ARBA" id="ARBA00004370"/>
    </source>
</evidence>
<dbReference type="InterPro" id="IPR036844">
    <property type="entry name" value="Hint_dom_sf"/>
</dbReference>
<comment type="subcellular location">
    <subcellularLocation>
        <location evidence="1">Membrane</location>
    </subcellularLocation>
    <subcellularLocation>
        <location evidence="2">Secreted</location>
    </subcellularLocation>
</comment>
<evidence type="ECO:0000313" key="11">
    <source>
        <dbReference type="Proteomes" id="UP000199550"/>
    </source>
</evidence>
<dbReference type="Gene3D" id="2.160.20.160">
    <property type="match status" value="1"/>
</dbReference>
<accession>A0A1I4BWS6</accession>
<keyword evidence="11" id="KW-1185">Reference proteome</keyword>
<dbReference type="Gene3D" id="2.170.16.10">
    <property type="entry name" value="Hedgehog/Intein (Hint) domain"/>
    <property type="match status" value="1"/>
</dbReference>
<dbReference type="OrthoDB" id="6305173at2"/>
<protein>
    <submittedName>
        <fullName evidence="10">Hemolysin-type calcium-binding repeat-containing protein</fullName>
    </submittedName>
</protein>